<proteinExistence type="predicted"/>
<evidence type="ECO:0000313" key="2">
    <source>
        <dbReference type="EMBL" id="ETB59953.1"/>
    </source>
</evidence>
<name>V7PNP2_PLAYE</name>
<feature type="transmembrane region" description="Helical" evidence="1">
    <location>
        <begin position="254"/>
        <end position="279"/>
    </location>
</feature>
<accession>V7PNP2</accession>
<dbReference type="AlphaFoldDB" id="V7PNP2"/>
<keyword evidence="1" id="KW-0472">Membrane</keyword>
<protein>
    <recommendedName>
        <fullName evidence="4">YIR protein</fullName>
    </recommendedName>
</protein>
<evidence type="ECO:0000256" key="1">
    <source>
        <dbReference type="SAM" id="Phobius"/>
    </source>
</evidence>
<evidence type="ECO:0008006" key="4">
    <source>
        <dbReference type="Google" id="ProtNLM"/>
    </source>
</evidence>
<keyword evidence="3" id="KW-1185">Reference proteome</keyword>
<gene>
    <name evidence="2" type="ORF">YYC_03303</name>
</gene>
<organism evidence="2 3">
    <name type="scientific">Plasmodium yoelii 17X</name>
    <dbReference type="NCBI Taxonomy" id="1323249"/>
    <lineage>
        <taxon>Eukaryota</taxon>
        <taxon>Sar</taxon>
        <taxon>Alveolata</taxon>
        <taxon>Apicomplexa</taxon>
        <taxon>Aconoidasida</taxon>
        <taxon>Haemosporida</taxon>
        <taxon>Plasmodiidae</taxon>
        <taxon>Plasmodium</taxon>
        <taxon>Plasmodium (Vinckeia)</taxon>
    </lineage>
</organism>
<sequence>MSIKNSFPNYWGKQGDYQFIINGKTLNGYCTSNYCSTDLEKINAGFLYLFDSFFENSSVFESVAKSNINVVEYIMIWLSKVLNRIENKQNNSLDFFYKTYISNQEKYTNSINGISEYNSYKHLIDKKKLKDMNIKDISKLYDAFTELCMMHYEFNEQTPNCDKYLKDAKNFVERYKRLKADSNITEKNSYNQLLSTLLTDYNNFINKCSVKCSNSSFPTIEKAENSVESSEKIVQKLEQISEDSSSSSSITNKLFIVLSIFGAIGFFLGISYKYSLFGFRKRFQKQKLREKLKNIKKKMAH</sequence>
<keyword evidence="1" id="KW-0812">Transmembrane</keyword>
<dbReference type="Proteomes" id="UP000018538">
    <property type="component" value="Unassembled WGS sequence"/>
</dbReference>
<evidence type="ECO:0000313" key="3">
    <source>
        <dbReference type="Proteomes" id="UP000018538"/>
    </source>
</evidence>
<dbReference type="NCBIfam" id="TIGR01590">
    <property type="entry name" value="yir-bir-cir_Pla"/>
    <property type="match status" value="1"/>
</dbReference>
<reference evidence="2 3" key="1">
    <citation type="submission" date="2013-11" db="EMBL/GenBank/DDBJ databases">
        <title>The Genome Sequence of Plasmodium yoelii 17X.</title>
        <authorList>
            <consortium name="The Broad Institute Genomics Platform"/>
            <consortium name="The Broad Institute Genome Sequencing Center for Infectious Disease"/>
            <person name="Neafsey D."/>
            <person name="Adams J."/>
            <person name="Walker B."/>
            <person name="Young S.K."/>
            <person name="Zeng Q."/>
            <person name="Gargeya S."/>
            <person name="Fitzgerald M."/>
            <person name="Haas B."/>
            <person name="Abouelleil A."/>
            <person name="Alvarado L."/>
            <person name="Chapman S.B."/>
            <person name="Gainer-Dewar J."/>
            <person name="Goldberg J."/>
            <person name="Griggs A."/>
            <person name="Gujja S."/>
            <person name="Hansen M."/>
            <person name="Howarth C."/>
            <person name="Imamovic A."/>
            <person name="Ireland A."/>
            <person name="Larimer J."/>
            <person name="McCowan C."/>
            <person name="Murphy C."/>
            <person name="Pearson M."/>
            <person name="Poon T.W."/>
            <person name="Priest M."/>
            <person name="Roberts A."/>
            <person name="Saif S."/>
            <person name="Shea T."/>
            <person name="Sykes S."/>
            <person name="Wortman J."/>
            <person name="Nusbaum C."/>
            <person name="Birren B."/>
        </authorList>
    </citation>
    <scope>NUCLEOTIDE SEQUENCE [LARGE SCALE GENOMIC DNA]</scope>
    <source>
        <strain evidence="2 3">17X</strain>
    </source>
</reference>
<dbReference type="EMBL" id="KI635766">
    <property type="protein sequence ID" value="ETB59953.1"/>
    <property type="molecule type" value="Genomic_DNA"/>
</dbReference>
<dbReference type="Pfam" id="PF06022">
    <property type="entry name" value="Cir_Bir_Yir"/>
    <property type="match status" value="1"/>
</dbReference>
<keyword evidence="1" id="KW-1133">Transmembrane helix</keyword>
<dbReference type="InterPro" id="IPR006477">
    <property type="entry name" value="Yir_bir_cir"/>
</dbReference>